<dbReference type="EMBL" id="BLSA01000092">
    <property type="protein sequence ID" value="GFP32520.1"/>
    <property type="molecule type" value="Genomic_DNA"/>
</dbReference>
<reference evidence="1 2" key="1">
    <citation type="journal article" date="2020" name="Front. Microbiol.">
        <title>Single-cell genomics of novel Actinobacteria with the Wood-Ljungdahl pathway discovered in a serpentinizing system.</title>
        <authorList>
            <person name="Merino N."/>
            <person name="Kawai M."/>
            <person name="Boyd E.S."/>
            <person name="Colman D.R."/>
            <person name="McGlynn S.E."/>
            <person name="Nealson K.H."/>
            <person name="Kurokawa K."/>
            <person name="Hongoh Y."/>
        </authorList>
    </citation>
    <scope>NUCLEOTIDE SEQUENCE [LARGE SCALE GENOMIC DNA]</scope>
    <source>
        <strain evidence="1 2">S42</strain>
    </source>
</reference>
<organism evidence="1 2">
    <name type="scientific">Candidatus Hakubella thermalkaliphila</name>
    <dbReference type="NCBI Taxonomy" id="2754717"/>
    <lineage>
        <taxon>Bacteria</taxon>
        <taxon>Bacillati</taxon>
        <taxon>Actinomycetota</taxon>
        <taxon>Actinomycetota incertae sedis</taxon>
        <taxon>Candidatus Hakubellales</taxon>
        <taxon>Candidatus Hakubellaceae</taxon>
        <taxon>Candidatus Hakubella</taxon>
    </lineage>
</organism>
<feature type="non-terminal residue" evidence="1">
    <location>
        <position position="1"/>
    </location>
</feature>
<proteinExistence type="predicted"/>
<sequence length="25" mass="3257">IEETTRWVEEKKEDLRKLRERCYFV</sequence>
<dbReference type="AlphaFoldDB" id="A0A6V8PK48"/>
<protein>
    <submittedName>
        <fullName evidence="1">Uncharacterized protein</fullName>
    </submittedName>
</protein>
<evidence type="ECO:0000313" key="2">
    <source>
        <dbReference type="Proteomes" id="UP000568877"/>
    </source>
</evidence>
<name>A0A6V8PK48_9ACTN</name>
<gene>
    <name evidence="1" type="ORF">HKBW3S42_00824</name>
</gene>
<accession>A0A6V8PK48</accession>
<evidence type="ECO:0000313" key="1">
    <source>
        <dbReference type="EMBL" id="GFP32520.1"/>
    </source>
</evidence>
<comment type="caution">
    <text evidence="1">The sequence shown here is derived from an EMBL/GenBank/DDBJ whole genome shotgun (WGS) entry which is preliminary data.</text>
</comment>
<dbReference type="Proteomes" id="UP000568877">
    <property type="component" value="Unassembled WGS sequence"/>
</dbReference>